<evidence type="ECO:0000256" key="12">
    <source>
        <dbReference type="ARBA" id="ARBA00040743"/>
    </source>
</evidence>
<dbReference type="InterPro" id="IPR052029">
    <property type="entry name" value="PpiD_chaperone"/>
</dbReference>
<evidence type="ECO:0000256" key="8">
    <source>
        <dbReference type="ARBA" id="ARBA00023186"/>
    </source>
</evidence>
<evidence type="ECO:0000256" key="10">
    <source>
        <dbReference type="ARBA" id="ARBA00031484"/>
    </source>
</evidence>
<dbReference type="Pfam" id="PF13145">
    <property type="entry name" value="Rotamase_2"/>
    <property type="match status" value="1"/>
</dbReference>
<evidence type="ECO:0000256" key="4">
    <source>
        <dbReference type="ARBA" id="ARBA00022519"/>
    </source>
</evidence>
<keyword evidence="14" id="KW-0697">Rotamase</keyword>
<proteinExistence type="inferred from homology"/>
<keyword evidence="4" id="KW-0997">Cell inner membrane</keyword>
<accession>A0ABX0U3G9</accession>
<organism evidence="16 17">
    <name type="scientific">Sphingomonas japonica</name>
    <dbReference type="NCBI Taxonomy" id="511662"/>
    <lineage>
        <taxon>Bacteria</taxon>
        <taxon>Pseudomonadati</taxon>
        <taxon>Pseudomonadota</taxon>
        <taxon>Alphaproteobacteria</taxon>
        <taxon>Sphingomonadales</taxon>
        <taxon>Sphingomonadaceae</taxon>
        <taxon>Sphingomonas</taxon>
    </lineage>
</organism>
<comment type="caution">
    <text evidence="16">The sequence shown here is derived from an EMBL/GenBank/DDBJ whole genome shotgun (WGS) entry which is preliminary data.</text>
</comment>
<keyword evidence="3" id="KW-1003">Cell membrane</keyword>
<dbReference type="SUPFAM" id="SSF54534">
    <property type="entry name" value="FKBP-like"/>
    <property type="match status" value="1"/>
</dbReference>
<evidence type="ECO:0000313" key="17">
    <source>
        <dbReference type="Proteomes" id="UP000788153"/>
    </source>
</evidence>
<gene>
    <name evidence="16" type="ORF">FHT01_002137</name>
</gene>
<dbReference type="PROSITE" id="PS50198">
    <property type="entry name" value="PPIC_PPIASE_2"/>
    <property type="match status" value="1"/>
</dbReference>
<dbReference type="EMBL" id="JAASQP010000001">
    <property type="protein sequence ID" value="NIJ24595.1"/>
    <property type="molecule type" value="Genomic_DNA"/>
</dbReference>
<keyword evidence="7" id="KW-0472">Membrane</keyword>
<keyword evidence="14 16" id="KW-0413">Isomerase</keyword>
<evidence type="ECO:0000259" key="15">
    <source>
        <dbReference type="PROSITE" id="PS50198"/>
    </source>
</evidence>
<keyword evidence="8" id="KW-0143">Chaperone</keyword>
<reference evidence="16 17" key="1">
    <citation type="submission" date="2020-03" db="EMBL/GenBank/DDBJ databases">
        <title>Genomic Encyclopedia of Type Strains, Phase IV (KMG-IV): sequencing the most valuable type-strain genomes for metagenomic binning, comparative biology and taxonomic classification.</title>
        <authorList>
            <person name="Goeker M."/>
        </authorList>
    </citation>
    <scope>NUCLEOTIDE SEQUENCE [LARGE SCALE GENOMIC DNA]</scope>
    <source>
        <strain evidence="16 17">DSM 22753</strain>
    </source>
</reference>
<evidence type="ECO:0000256" key="1">
    <source>
        <dbReference type="ARBA" id="ARBA00004382"/>
    </source>
</evidence>
<name>A0ABX0U3G9_9SPHN</name>
<dbReference type="PANTHER" id="PTHR47529">
    <property type="entry name" value="PEPTIDYL-PROLYL CIS-TRANS ISOMERASE D"/>
    <property type="match status" value="1"/>
</dbReference>
<dbReference type="Gene3D" id="3.10.50.40">
    <property type="match status" value="1"/>
</dbReference>
<evidence type="ECO:0000256" key="2">
    <source>
        <dbReference type="ARBA" id="ARBA00018370"/>
    </source>
</evidence>
<evidence type="ECO:0000256" key="11">
    <source>
        <dbReference type="ARBA" id="ARBA00038408"/>
    </source>
</evidence>
<evidence type="ECO:0000256" key="6">
    <source>
        <dbReference type="ARBA" id="ARBA00022989"/>
    </source>
</evidence>
<dbReference type="SUPFAM" id="SSF109998">
    <property type="entry name" value="Triger factor/SurA peptide-binding domain-like"/>
    <property type="match status" value="1"/>
</dbReference>
<comment type="similarity">
    <text evidence="11">Belongs to the PpiD chaperone family.</text>
</comment>
<keyword evidence="17" id="KW-1185">Reference proteome</keyword>
<dbReference type="RefSeq" id="WP_140046938.1">
    <property type="nucleotide sequence ID" value="NZ_BAAAEV010000001.1"/>
</dbReference>
<feature type="domain" description="PpiC" evidence="15">
    <location>
        <begin position="232"/>
        <end position="360"/>
    </location>
</feature>
<keyword evidence="6" id="KW-1133">Transmembrane helix</keyword>
<comment type="subcellular location">
    <subcellularLocation>
        <location evidence="1">Cell inner membrane</location>
        <topology evidence="1">Single-pass type II membrane protein</topology>
        <orientation evidence="1">Periplasmic side</orientation>
    </subcellularLocation>
</comment>
<dbReference type="InterPro" id="IPR027304">
    <property type="entry name" value="Trigger_fact/SurA_dom_sf"/>
</dbReference>
<dbReference type="InterPro" id="IPR046357">
    <property type="entry name" value="PPIase_dom_sf"/>
</dbReference>
<evidence type="ECO:0000256" key="3">
    <source>
        <dbReference type="ARBA" id="ARBA00022475"/>
    </source>
</evidence>
<evidence type="ECO:0000313" key="16">
    <source>
        <dbReference type="EMBL" id="NIJ24595.1"/>
    </source>
</evidence>
<protein>
    <recommendedName>
        <fullName evidence="2">Parvulin-like PPIase</fullName>
    </recommendedName>
    <alternativeName>
        <fullName evidence="9">Peptidyl-prolyl cis-trans isomerase plp</fullName>
    </alternativeName>
    <alternativeName>
        <fullName evidence="12">Periplasmic chaperone PpiD</fullName>
    </alternativeName>
    <alternativeName>
        <fullName evidence="13">Periplasmic folding chaperone</fullName>
    </alternativeName>
    <alternativeName>
        <fullName evidence="10">Rotamase plp</fullName>
    </alternativeName>
</protein>
<dbReference type="PANTHER" id="PTHR47529:SF1">
    <property type="entry name" value="PERIPLASMIC CHAPERONE PPID"/>
    <property type="match status" value="1"/>
</dbReference>
<sequence length="648" mass="67992">MLASFRSFVRSRVGVVLTLIVLVLIALAFAAGDISGLRPQGAALVGGTVVEVGDATVTDAELTTRAQNALDQARQQQPTLDMGALVAAGGFESVVSQVIQALSLEEFAAMAGMEVSQAAIDGQIASIPAFQGFDGKFNQDTYERLLADRRITTEQLRTDIRREILTQWLIAPTIGASQVSPRLALPYASLLLERRQGSVGIIPSSAVPAPAAPTDQQLASYYSANRSRYTVSERRAIRYALVSPERFAAGINPTDAELQAAYQARRAEFAATETRTIEQVIVADQNAASQLAAKVQGGTPLAAAAQAIGLEASTQTAVRKQAYAAQSSPAVADAAFAAPEGSVVGPVRGTLGFVVLRVADVEQVAGRSIADVRDTLVTELRRTKALEALTALQEQLDNGITDGSTFDELIADAKLQAVTTPPLTADGRNPDNPQAEIDPALTRVVQAAYATEPGDSPQLVQTAQDGTFALVGLANVLPPAPRPLGQIRDRVVADWTSEQAKQAARKIALGVIAKVNRGTSLAQAIATSGVRAPAPEALDATRAQLAAQGQQLPPPVTLMFSMAPKTAKLVEAPNNGGWFVVYLDAIESGDAKGNERAIASTRAGLGSVIGREYAEQFAMAAQRSVGVRRDEAALARVKAQLAGQGVRP</sequence>
<dbReference type="Proteomes" id="UP000788153">
    <property type="component" value="Unassembled WGS sequence"/>
</dbReference>
<evidence type="ECO:0000256" key="9">
    <source>
        <dbReference type="ARBA" id="ARBA00030642"/>
    </source>
</evidence>
<dbReference type="InterPro" id="IPR000297">
    <property type="entry name" value="PPIase_PpiC"/>
</dbReference>
<dbReference type="Pfam" id="PF13624">
    <property type="entry name" value="SurA_N_3"/>
    <property type="match status" value="1"/>
</dbReference>
<evidence type="ECO:0000256" key="5">
    <source>
        <dbReference type="ARBA" id="ARBA00022692"/>
    </source>
</evidence>
<evidence type="ECO:0000256" key="13">
    <source>
        <dbReference type="ARBA" id="ARBA00042775"/>
    </source>
</evidence>
<keyword evidence="5" id="KW-0812">Transmembrane</keyword>
<evidence type="ECO:0000256" key="7">
    <source>
        <dbReference type="ARBA" id="ARBA00023136"/>
    </source>
</evidence>
<dbReference type="GO" id="GO:0003755">
    <property type="term" value="F:peptidyl-prolyl cis-trans isomerase activity"/>
    <property type="evidence" value="ECO:0007669"/>
    <property type="project" value="UniProtKB-EC"/>
</dbReference>
<evidence type="ECO:0000256" key="14">
    <source>
        <dbReference type="PROSITE-ProRule" id="PRU00278"/>
    </source>
</evidence>
<dbReference type="Gene3D" id="1.10.4030.10">
    <property type="entry name" value="Porin chaperone SurA, peptide-binding domain"/>
    <property type="match status" value="1"/>
</dbReference>